<dbReference type="AlphaFoldDB" id="A0A6G4WUX1"/>
<feature type="transmembrane region" description="Helical" evidence="2">
    <location>
        <begin position="107"/>
        <end position="129"/>
    </location>
</feature>
<evidence type="ECO:0000256" key="2">
    <source>
        <dbReference type="SAM" id="Phobius"/>
    </source>
</evidence>
<protein>
    <recommendedName>
        <fullName evidence="3">DUF6286 domain-containing protein</fullName>
    </recommendedName>
</protein>
<comment type="caution">
    <text evidence="4">The sequence shown here is derived from an EMBL/GenBank/DDBJ whole genome shotgun (WGS) entry which is preliminary data.</text>
</comment>
<evidence type="ECO:0000313" key="4">
    <source>
        <dbReference type="EMBL" id="NGO69015.1"/>
    </source>
</evidence>
<accession>A0A6G4WUX1</accession>
<sequence>MSEAQPPAERPTLEKTAPPQGLEQAESSAAYGPGAGGAEGQDGAADGGRVPRFWSVRRVPAALVALLLLAGTAVLLYDVASVRADRPGMAWRRTLADELATTRLDDAAVLAGAAVAALLGLWLIVLALTPGLRGVLPMRRDVPQVRAGLERSAAALVLRDRAMEVSGVRSVRVAVTRRKVRARALAHFRELDEVRADLDSVLEEGIRQLGLARQLGLSVQVRRPAKR</sequence>
<keyword evidence="5" id="KW-1185">Reference proteome</keyword>
<evidence type="ECO:0000313" key="5">
    <source>
        <dbReference type="Proteomes" id="UP000477722"/>
    </source>
</evidence>
<dbReference type="RefSeq" id="WP_165298709.1">
    <property type="nucleotide sequence ID" value="NZ_JAAKZZ010000091.1"/>
</dbReference>
<evidence type="ECO:0000256" key="1">
    <source>
        <dbReference type="SAM" id="MobiDB-lite"/>
    </source>
</evidence>
<keyword evidence="2" id="KW-1133">Transmembrane helix</keyword>
<feature type="transmembrane region" description="Helical" evidence="2">
    <location>
        <begin position="59"/>
        <end position="77"/>
    </location>
</feature>
<feature type="region of interest" description="Disordered" evidence="1">
    <location>
        <begin position="1"/>
        <end position="44"/>
    </location>
</feature>
<proteinExistence type="predicted"/>
<name>A0A6G4WUX1_9ACTN</name>
<organism evidence="4 5">
    <name type="scientific">Streptomyces boncukensis</name>
    <dbReference type="NCBI Taxonomy" id="2711219"/>
    <lineage>
        <taxon>Bacteria</taxon>
        <taxon>Bacillati</taxon>
        <taxon>Actinomycetota</taxon>
        <taxon>Actinomycetes</taxon>
        <taxon>Kitasatosporales</taxon>
        <taxon>Streptomycetaceae</taxon>
        <taxon>Streptomyces</taxon>
    </lineage>
</organism>
<dbReference type="Pfam" id="PF19803">
    <property type="entry name" value="DUF6286"/>
    <property type="match status" value="1"/>
</dbReference>
<dbReference type="InterPro" id="IPR046253">
    <property type="entry name" value="DUF6286"/>
</dbReference>
<gene>
    <name evidence="4" type="ORF">G5C65_11740</name>
</gene>
<feature type="domain" description="DUF6286" evidence="3">
    <location>
        <begin position="118"/>
        <end position="222"/>
    </location>
</feature>
<dbReference type="EMBL" id="JAAKZZ010000091">
    <property type="protein sequence ID" value="NGO69015.1"/>
    <property type="molecule type" value="Genomic_DNA"/>
</dbReference>
<reference evidence="4 5" key="1">
    <citation type="submission" date="2020-02" db="EMBL/GenBank/DDBJ databases">
        <title>Whole-genome analyses of novel actinobacteria.</title>
        <authorList>
            <person name="Sahin N."/>
            <person name="Tatar D."/>
        </authorList>
    </citation>
    <scope>NUCLEOTIDE SEQUENCE [LARGE SCALE GENOMIC DNA]</scope>
    <source>
        <strain evidence="4 5">SB3404</strain>
    </source>
</reference>
<keyword evidence="2" id="KW-0812">Transmembrane</keyword>
<dbReference type="Proteomes" id="UP000477722">
    <property type="component" value="Unassembled WGS sequence"/>
</dbReference>
<evidence type="ECO:0000259" key="3">
    <source>
        <dbReference type="Pfam" id="PF19803"/>
    </source>
</evidence>
<keyword evidence="2" id="KW-0472">Membrane</keyword>